<dbReference type="InterPro" id="IPR045889">
    <property type="entry name" value="MES/HNL"/>
</dbReference>
<dbReference type="OrthoDB" id="1739960at2759"/>
<dbReference type="Proteomes" id="UP000515121">
    <property type="component" value="Unplaced"/>
</dbReference>
<dbReference type="GeneID" id="111301068"/>
<reference evidence="2" key="1">
    <citation type="submission" date="2025-08" db="UniProtKB">
        <authorList>
            <consortium name="RefSeq"/>
        </authorList>
    </citation>
    <scope>IDENTIFICATION</scope>
    <source>
        <tissue evidence="2">Fruit stalk</tissue>
    </source>
</reference>
<organism evidence="1 2">
    <name type="scientific">Durio zibethinus</name>
    <name type="common">Durian</name>
    <dbReference type="NCBI Taxonomy" id="66656"/>
    <lineage>
        <taxon>Eukaryota</taxon>
        <taxon>Viridiplantae</taxon>
        <taxon>Streptophyta</taxon>
        <taxon>Embryophyta</taxon>
        <taxon>Tracheophyta</taxon>
        <taxon>Spermatophyta</taxon>
        <taxon>Magnoliopsida</taxon>
        <taxon>eudicotyledons</taxon>
        <taxon>Gunneridae</taxon>
        <taxon>Pentapetalae</taxon>
        <taxon>rosids</taxon>
        <taxon>malvids</taxon>
        <taxon>Malvales</taxon>
        <taxon>Malvaceae</taxon>
        <taxon>Helicteroideae</taxon>
        <taxon>Durio</taxon>
    </lineage>
</organism>
<dbReference type="RefSeq" id="XP_022752311.1">
    <property type="nucleotide sequence ID" value="XM_022896576.1"/>
</dbReference>
<evidence type="ECO:0000313" key="2">
    <source>
        <dbReference type="RefSeq" id="XP_022752311.1"/>
    </source>
</evidence>
<dbReference type="InterPro" id="IPR029058">
    <property type="entry name" value="AB_hydrolase_fold"/>
</dbReference>
<dbReference type="PANTHER" id="PTHR10992">
    <property type="entry name" value="METHYLESTERASE FAMILY MEMBER"/>
    <property type="match status" value="1"/>
</dbReference>
<accession>A0A6P5ZIU9</accession>
<dbReference type="Gene3D" id="3.40.50.1820">
    <property type="entry name" value="alpha/beta hydrolase"/>
    <property type="match status" value="1"/>
</dbReference>
<dbReference type="SUPFAM" id="SSF53474">
    <property type="entry name" value="alpha/beta-Hydrolases"/>
    <property type="match status" value="1"/>
</dbReference>
<dbReference type="GO" id="GO:0009694">
    <property type="term" value="P:jasmonic acid metabolic process"/>
    <property type="evidence" value="ECO:0007669"/>
    <property type="project" value="TreeGrafter"/>
</dbReference>
<dbReference type="GO" id="GO:0080032">
    <property type="term" value="F:methyl jasmonate esterase activity"/>
    <property type="evidence" value="ECO:0007669"/>
    <property type="project" value="TreeGrafter"/>
</dbReference>
<sequence length="163" mass="18355">MTWYGQIRFFIAHKLVRRQERVGRATNEEGKESFYAFTAPDLAVSGVHVHPKQVHELHTILEYSEPLMEFMASLPPKERVVLVGHSMAGVSISVAKERFPEKISVAVFALASMPGPDLSQFLCVKRYLLLSLRRHGHCIATLSLGYIASFHLNLQPTSQLGPW</sequence>
<evidence type="ECO:0000313" key="1">
    <source>
        <dbReference type="Proteomes" id="UP000515121"/>
    </source>
</evidence>
<gene>
    <name evidence="2" type="primary">LOC111301068</name>
</gene>
<dbReference type="AlphaFoldDB" id="A0A6P5ZIU9"/>
<protein>
    <submittedName>
        <fullName evidence="2">Polyneuridine-aldehyde esterase-like</fullName>
    </submittedName>
</protein>
<dbReference type="GO" id="GO:0009696">
    <property type="term" value="P:salicylic acid metabolic process"/>
    <property type="evidence" value="ECO:0007669"/>
    <property type="project" value="TreeGrafter"/>
</dbReference>
<dbReference type="KEGG" id="dzi:111301068"/>
<dbReference type="GO" id="GO:0080030">
    <property type="term" value="F:methyl indole-3-acetate esterase activity"/>
    <property type="evidence" value="ECO:0007669"/>
    <property type="project" value="TreeGrafter"/>
</dbReference>
<keyword evidence="1" id="KW-1185">Reference proteome</keyword>
<proteinExistence type="predicted"/>
<dbReference type="PANTHER" id="PTHR10992:SF1066">
    <property type="entry name" value="METHYL JASMONATE ESTERASE 1"/>
    <property type="match status" value="1"/>
</dbReference>
<name>A0A6P5ZIU9_DURZI</name>
<dbReference type="GO" id="GO:0080031">
    <property type="term" value="F:methyl salicylate esterase activity"/>
    <property type="evidence" value="ECO:0007669"/>
    <property type="project" value="TreeGrafter"/>
</dbReference>